<evidence type="ECO:0000313" key="1">
    <source>
        <dbReference type="EMBL" id="BAU27650.1"/>
    </source>
</evidence>
<dbReference type="InterPro" id="IPR037914">
    <property type="entry name" value="SpoVT-AbrB_sf"/>
</dbReference>
<keyword evidence="2" id="KW-1185">Reference proteome</keyword>
<dbReference type="EMBL" id="AP017312">
    <property type="protein sequence ID" value="BAU27650.1"/>
    <property type="molecule type" value="Genomic_DNA"/>
</dbReference>
<proteinExistence type="predicted"/>
<organism evidence="1 2">
    <name type="scientific">Aneurinibacillus soli</name>
    <dbReference type="NCBI Taxonomy" id="1500254"/>
    <lineage>
        <taxon>Bacteria</taxon>
        <taxon>Bacillati</taxon>
        <taxon>Bacillota</taxon>
        <taxon>Bacilli</taxon>
        <taxon>Bacillales</taxon>
        <taxon>Paenibacillaceae</taxon>
        <taxon>Aneurinibacillus group</taxon>
        <taxon>Aneurinibacillus</taxon>
    </lineage>
</organism>
<name>A0A0U5AZD3_9BACL</name>
<reference evidence="1 2" key="1">
    <citation type="submission" date="2015-12" db="EMBL/GenBank/DDBJ databases">
        <title>Genome sequence of Aneurinibacillus soli.</title>
        <authorList>
            <person name="Lee J.S."/>
            <person name="Lee K.C."/>
            <person name="Kim K.K."/>
            <person name="Lee B.W."/>
        </authorList>
    </citation>
    <scope>NUCLEOTIDE SEQUENCE [LARGE SCALE GENOMIC DNA]</scope>
    <source>
        <strain evidence="1 2">CB4</strain>
    </source>
</reference>
<gene>
    <name evidence="1" type="ORF">CB4_01824</name>
</gene>
<accession>A0A0U5AZD3</accession>
<dbReference type="Proteomes" id="UP000217696">
    <property type="component" value="Chromosome"/>
</dbReference>
<dbReference type="InterPro" id="IPR007159">
    <property type="entry name" value="SpoVT-AbrB_dom"/>
</dbReference>
<protein>
    <submittedName>
        <fullName evidence="1">Uncharacterized protein</fullName>
    </submittedName>
</protein>
<dbReference type="GO" id="GO:0003677">
    <property type="term" value="F:DNA binding"/>
    <property type="evidence" value="ECO:0007669"/>
    <property type="project" value="UniProtKB-UniRule"/>
</dbReference>
<dbReference type="PROSITE" id="PS51740">
    <property type="entry name" value="SPOVT_ABRB"/>
    <property type="match status" value="1"/>
</dbReference>
<dbReference type="AlphaFoldDB" id="A0A0U5AZD3"/>
<dbReference type="Gene3D" id="2.10.260.10">
    <property type="match status" value="1"/>
</dbReference>
<dbReference type="SUPFAM" id="SSF89447">
    <property type="entry name" value="AbrB/MazE/MraZ-like"/>
    <property type="match status" value="1"/>
</dbReference>
<dbReference type="RefSeq" id="WP_157737895.1">
    <property type="nucleotide sequence ID" value="NZ_AP017312.1"/>
</dbReference>
<dbReference type="KEGG" id="asoc:CB4_01824"/>
<evidence type="ECO:0000313" key="2">
    <source>
        <dbReference type="Proteomes" id="UP000217696"/>
    </source>
</evidence>
<sequence length="54" mass="6383">MEYRLKVDEHGRVPIPEEIREQLGYGALTFQAIENLIVISKNKPEKEFIWTPQK</sequence>